<gene>
    <name evidence="11" type="ORF">AAW01_04205</name>
</gene>
<dbReference type="EC" id="5.2.1.8" evidence="10"/>
<dbReference type="STRING" id="502682.BMF35_a2264"/>
<dbReference type="PROSITE" id="PS50059">
    <property type="entry name" value="FKBP_PPIASE"/>
    <property type="match status" value="1"/>
</dbReference>
<evidence type="ECO:0000256" key="2">
    <source>
        <dbReference type="ARBA" id="ARBA00004496"/>
    </source>
</evidence>
<comment type="similarity">
    <text evidence="3 10">Belongs to the FKBP-type PPIase family.</text>
</comment>
<dbReference type="AlphaFoldDB" id="A0A0G9MR46"/>
<evidence type="ECO:0000256" key="6">
    <source>
        <dbReference type="ARBA" id="ARBA00023186"/>
    </source>
</evidence>
<evidence type="ECO:0000313" key="11">
    <source>
        <dbReference type="EMBL" id="KLE33182.1"/>
    </source>
</evidence>
<proteinExistence type="inferred from homology"/>
<dbReference type="Gene3D" id="3.10.50.40">
    <property type="match status" value="1"/>
</dbReference>
<dbReference type="InterPro" id="IPR001179">
    <property type="entry name" value="PPIase_FKBP_dom"/>
</dbReference>
<dbReference type="InterPro" id="IPR046357">
    <property type="entry name" value="PPIase_dom_sf"/>
</dbReference>
<dbReference type="GO" id="GO:0042026">
    <property type="term" value="P:protein refolding"/>
    <property type="evidence" value="ECO:0007669"/>
    <property type="project" value="UniProtKB-ARBA"/>
</dbReference>
<evidence type="ECO:0000256" key="8">
    <source>
        <dbReference type="ARBA" id="ARBA00037071"/>
    </source>
</evidence>
<comment type="function">
    <text evidence="8">Also involved in hydrogenase metallocenter assembly, probably by participating in the nickel insertion step. This function in hydrogenase biosynthesis requires chaperone activity and the presence of the metal-binding domain, but not PPIase activity.</text>
</comment>
<comment type="subcellular location">
    <subcellularLocation>
        <location evidence="2">Cytoplasm</location>
    </subcellularLocation>
</comment>
<evidence type="ECO:0000256" key="9">
    <source>
        <dbReference type="PROSITE-ProRule" id="PRU00277"/>
    </source>
</evidence>
<organism evidence="11 12">
    <name type="scientific">Aurantiacibacter gangjinensis</name>
    <dbReference type="NCBI Taxonomy" id="502682"/>
    <lineage>
        <taxon>Bacteria</taxon>
        <taxon>Pseudomonadati</taxon>
        <taxon>Pseudomonadota</taxon>
        <taxon>Alphaproteobacteria</taxon>
        <taxon>Sphingomonadales</taxon>
        <taxon>Erythrobacteraceae</taxon>
        <taxon>Aurantiacibacter</taxon>
    </lineage>
</organism>
<dbReference type="PATRIC" id="fig|502682.8.peg.857"/>
<dbReference type="GO" id="GO:0005737">
    <property type="term" value="C:cytoplasm"/>
    <property type="evidence" value="ECO:0007669"/>
    <property type="project" value="UniProtKB-SubCell"/>
</dbReference>
<accession>A0A0G9MR46</accession>
<sequence>MTTPNNGDTVSIDYIIKKTDGTVVGNTSEAGPQDVQLGENQIFPQVEQALTGMSVGDEQSVTVPADNAFGQRRDDMIVDLPREQLPAEPAPQPGMQLQAQGPNGQPIVLTILEVGEQTVKADGNHPLAGEDITFDVTLREIKQAA</sequence>
<evidence type="ECO:0000256" key="3">
    <source>
        <dbReference type="ARBA" id="ARBA00006577"/>
    </source>
</evidence>
<keyword evidence="7 9" id="KW-0413">Isomerase</keyword>
<reference evidence="11 12" key="1">
    <citation type="submission" date="2015-04" db="EMBL/GenBank/DDBJ databases">
        <title>The draft genome sequence of Erythrobacr gangjinensis K7-2.</title>
        <authorList>
            <person name="Zhuang L."/>
            <person name="Liu Y."/>
            <person name="Shao Z."/>
        </authorList>
    </citation>
    <scope>NUCLEOTIDE SEQUENCE [LARGE SCALE GENOMIC DNA]</scope>
    <source>
        <strain evidence="11 12">K7-2</strain>
    </source>
</reference>
<dbReference type="RefSeq" id="WP_047006031.1">
    <property type="nucleotide sequence ID" value="NZ_CP018097.1"/>
</dbReference>
<dbReference type="EMBL" id="LBHC01000001">
    <property type="protein sequence ID" value="KLE33182.1"/>
    <property type="molecule type" value="Genomic_DNA"/>
</dbReference>
<dbReference type="KEGG" id="egn:BMF35_a2264"/>
<dbReference type="SUPFAM" id="SSF54534">
    <property type="entry name" value="FKBP-like"/>
    <property type="match status" value="1"/>
</dbReference>
<dbReference type="PANTHER" id="PTHR47861">
    <property type="entry name" value="FKBP-TYPE PEPTIDYL-PROLYL CIS-TRANS ISOMERASE SLYD"/>
    <property type="match status" value="1"/>
</dbReference>
<comment type="caution">
    <text evidence="11">The sequence shown here is derived from an EMBL/GenBank/DDBJ whole genome shotgun (WGS) entry which is preliminary data.</text>
</comment>
<dbReference type="Pfam" id="PF00254">
    <property type="entry name" value="FKBP_C"/>
    <property type="match status" value="1"/>
</dbReference>
<protein>
    <recommendedName>
        <fullName evidence="10">Peptidyl-prolyl cis-trans isomerase</fullName>
        <ecNumber evidence="10">5.2.1.8</ecNumber>
    </recommendedName>
</protein>
<evidence type="ECO:0000256" key="1">
    <source>
        <dbReference type="ARBA" id="ARBA00000971"/>
    </source>
</evidence>
<dbReference type="PANTHER" id="PTHR47861:SF3">
    <property type="entry name" value="FKBP-TYPE PEPTIDYL-PROLYL CIS-TRANS ISOMERASE SLYD"/>
    <property type="match status" value="1"/>
</dbReference>
<evidence type="ECO:0000256" key="5">
    <source>
        <dbReference type="ARBA" id="ARBA00023110"/>
    </source>
</evidence>
<keyword evidence="4" id="KW-0963">Cytoplasm</keyword>
<comment type="catalytic activity">
    <reaction evidence="1 9 10">
        <text>[protein]-peptidylproline (omega=180) = [protein]-peptidylproline (omega=0)</text>
        <dbReference type="Rhea" id="RHEA:16237"/>
        <dbReference type="Rhea" id="RHEA-COMP:10747"/>
        <dbReference type="Rhea" id="RHEA-COMP:10748"/>
        <dbReference type="ChEBI" id="CHEBI:83833"/>
        <dbReference type="ChEBI" id="CHEBI:83834"/>
        <dbReference type="EC" id="5.2.1.8"/>
    </reaction>
</comment>
<evidence type="ECO:0000256" key="10">
    <source>
        <dbReference type="RuleBase" id="RU003915"/>
    </source>
</evidence>
<keyword evidence="5 9" id="KW-0697">Rotamase</keyword>
<name>A0A0G9MR46_9SPHN</name>
<evidence type="ECO:0000313" key="12">
    <source>
        <dbReference type="Proteomes" id="UP000053070"/>
    </source>
</evidence>
<keyword evidence="6" id="KW-0143">Chaperone</keyword>
<evidence type="ECO:0000256" key="7">
    <source>
        <dbReference type="ARBA" id="ARBA00023235"/>
    </source>
</evidence>
<dbReference type="Proteomes" id="UP000053070">
    <property type="component" value="Unassembled WGS sequence"/>
</dbReference>
<evidence type="ECO:0000256" key="4">
    <source>
        <dbReference type="ARBA" id="ARBA00022490"/>
    </source>
</evidence>
<dbReference type="OrthoDB" id="9808891at2"/>
<keyword evidence="12" id="KW-1185">Reference proteome</keyword>
<dbReference type="GO" id="GO:0003755">
    <property type="term" value="F:peptidyl-prolyl cis-trans isomerase activity"/>
    <property type="evidence" value="ECO:0007669"/>
    <property type="project" value="UniProtKB-UniRule"/>
</dbReference>